<dbReference type="OrthoDB" id="9799891at2"/>
<protein>
    <submittedName>
        <fullName evidence="1">Phage tail-like protein</fullName>
    </submittedName>
</protein>
<sequence length="159" mass="17590">MDIPGDLYQAVHGGPPLAFRFGVFFLVGGVVPNPLDIRFSKVSGLNSRIDTQAVNEGGQNLFTHHLPTHVQYDNLVLERGMAIGSILVAEFNATMSLFKFNPCNVLVTLFDESGIPVSGWLFMTAYPVKWTVSELSAESNQVVIETMELAYQRMQAIRL</sequence>
<comment type="caution">
    <text evidence="1">The sequence shown here is derived from an EMBL/GenBank/DDBJ whole genome shotgun (WGS) entry which is preliminary data.</text>
</comment>
<organism evidence="1 2">
    <name type="scientific">Methylobacter tundripaludum</name>
    <dbReference type="NCBI Taxonomy" id="173365"/>
    <lineage>
        <taxon>Bacteria</taxon>
        <taxon>Pseudomonadati</taxon>
        <taxon>Pseudomonadota</taxon>
        <taxon>Gammaproteobacteria</taxon>
        <taxon>Methylococcales</taxon>
        <taxon>Methylococcaceae</taxon>
        <taxon>Methylobacter</taxon>
    </lineage>
</organism>
<dbReference type="NCBIfam" id="TIGR02241">
    <property type="entry name" value="conserved hypothetical phage tail region protein"/>
    <property type="match status" value="1"/>
</dbReference>
<proteinExistence type="predicted"/>
<dbReference type="PANTHER" id="PTHR38009:SF1">
    <property type="entry name" value="CONSERVED HYPOTHETICAL PHAGE TAIL PROTEIN"/>
    <property type="match status" value="1"/>
</dbReference>
<evidence type="ECO:0000313" key="1">
    <source>
        <dbReference type="EMBL" id="PPK65991.1"/>
    </source>
</evidence>
<accession>A0A2S6GLG7</accession>
<dbReference type="PANTHER" id="PTHR38009">
    <property type="entry name" value="CONSERVED HYPOTHETICAL PHAGE TAIL PROTEIN"/>
    <property type="match status" value="1"/>
</dbReference>
<dbReference type="RefSeq" id="WP_104425097.1">
    <property type="nucleotide sequence ID" value="NZ_PTIY01000018.1"/>
</dbReference>
<dbReference type="GO" id="GO:0005198">
    <property type="term" value="F:structural molecule activity"/>
    <property type="evidence" value="ECO:0007669"/>
    <property type="project" value="InterPro"/>
</dbReference>
<dbReference type="EMBL" id="PTIY01000018">
    <property type="protein sequence ID" value="PPK65991.1"/>
    <property type="molecule type" value="Genomic_DNA"/>
</dbReference>
<dbReference type="AlphaFoldDB" id="A0A2S6GLG7"/>
<evidence type="ECO:0000313" key="2">
    <source>
        <dbReference type="Proteomes" id="UP000238071"/>
    </source>
</evidence>
<keyword evidence="2" id="KW-1185">Reference proteome</keyword>
<dbReference type="Proteomes" id="UP000238071">
    <property type="component" value="Unassembled WGS sequence"/>
</dbReference>
<dbReference type="InterPro" id="IPR011747">
    <property type="entry name" value="CHP02241"/>
</dbReference>
<reference evidence="1 2" key="1">
    <citation type="submission" date="2018-02" db="EMBL/GenBank/DDBJ databases">
        <title>Subsurface microbial communities from deep shales in Ohio and West Virginia, USA.</title>
        <authorList>
            <person name="Wrighton K."/>
        </authorList>
    </citation>
    <scope>NUCLEOTIDE SEQUENCE [LARGE SCALE GENOMIC DNA]</scope>
    <source>
        <strain evidence="1 2">OWC-G53F</strain>
    </source>
</reference>
<dbReference type="InterPro" id="IPR010667">
    <property type="entry name" value="Phage_T4_Gp19"/>
</dbReference>
<gene>
    <name evidence="1" type="ORF">B0F88_11823</name>
</gene>
<name>A0A2S6GLG7_9GAMM</name>
<dbReference type="Pfam" id="PF06841">
    <property type="entry name" value="Phage_T4_gp19"/>
    <property type="match status" value="1"/>
</dbReference>